<protein>
    <recommendedName>
        <fullName evidence="5">Prefoldin subunit 3</fullName>
    </recommendedName>
</protein>
<evidence type="ECO:0000313" key="3">
    <source>
        <dbReference type="EMBL" id="CAI2004678.1"/>
    </source>
</evidence>
<dbReference type="CDD" id="cd23156">
    <property type="entry name" value="Prefoldin_3"/>
    <property type="match status" value="1"/>
</dbReference>
<evidence type="ECO:0000256" key="1">
    <source>
        <dbReference type="ARBA" id="ARBA00010048"/>
    </source>
</evidence>
<dbReference type="Pfam" id="PF02996">
    <property type="entry name" value="Prefoldin"/>
    <property type="match status" value="1"/>
</dbReference>
<dbReference type="InterPro" id="IPR004127">
    <property type="entry name" value="Prefoldin_subunit_alpha"/>
</dbReference>
<dbReference type="SUPFAM" id="SSF46579">
    <property type="entry name" value="Prefoldin"/>
    <property type="match status" value="1"/>
</dbReference>
<dbReference type="InterPro" id="IPR016655">
    <property type="entry name" value="PFD3"/>
</dbReference>
<dbReference type="EMBL" id="OX291497">
    <property type="protein sequence ID" value="CAI2004678.1"/>
    <property type="molecule type" value="Genomic_DNA"/>
</dbReference>
<evidence type="ECO:0000313" key="4">
    <source>
        <dbReference type="Proteomes" id="UP001152964"/>
    </source>
</evidence>
<evidence type="ECO:0008006" key="5">
    <source>
        <dbReference type="Google" id="ProtNLM"/>
    </source>
</evidence>
<gene>
    <name evidence="3" type="primary">U6500G03340</name>
    <name evidence="3" type="ORF">SEUBUCD650_0G03340</name>
</gene>
<dbReference type="InterPro" id="IPR009053">
    <property type="entry name" value="Prefoldin"/>
</dbReference>
<organism evidence="3 4">
    <name type="scientific">Saccharomyces eubayanus</name>
    <name type="common">Yeast</name>
    <dbReference type="NCBI Taxonomy" id="1080349"/>
    <lineage>
        <taxon>Eukaryota</taxon>
        <taxon>Fungi</taxon>
        <taxon>Dikarya</taxon>
        <taxon>Ascomycota</taxon>
        <taxon>Saccharomycotina</taxon>
        <taxon>Saccharomycetes</taxon>
        <taxon>Saccharomycetales</taxon>
        <taxon>Saccharomycetaceae</taxon>
        <taxon>Saccharomyces</taxon>
    </lineage>
</organism>
<accession>A0ABN8VW98</accession>
<sequence length="236" mass="27191">MKKNRFHGIVKATSNKGFGCKETRIHRTGSHIYTQGIMDTLFNSTEKNARGIPQAPFIENVKDIIKDPSDFELCFGKFQERLSKYKFMQESKMATVKQLQTRIPDLQNTLKICQSLRNHSEDGDEDAEPMLLHYQLNDTLFTKAQVDIPQDRGDLKVGLWLGADVMLEYPVDEAIELLQKKLTDSEESLAVSTEDAEFLRENITTMEVNCARLYNWDVQRRQELKQAEEGTKNLKI</sequence>
<reference evidence="3" key="1">
    <citation type="submission" date="2022-08" db="EMBL/GenBank/DDBJ databases">
        <authorList>
            <person name="Byrne P K."/>
        </authorList>
    </citation>
    <scope>NUCLEOTIDE SEQUENCE</scope>
    <source>
        <strain evidence="3">UCD650</strain>
    </source>
</reference>
<evidence type="ECO:0000256" key="2">
    <source>
        <dbReference type="ARBA" id="ARBA00023186"/>
    </source>
</evidence>
<comment type="similarity">
    <text evidence="1">Belongs to the prefoldin subunit alpha family.</text>
</comment>
<dbReference type="PANTHER" id="PTHR12409:SF0">
    <property type="entry name" value="PREFOLDIN SUBUNIT 3"/>
    <property type="match status" value="1"/>
</dbReference>
<dbReference type="Gene3D" id="1.10.287.370">
    <property type="match status" value="1"/>
</dbReference>
<dbReference type="PANTHER" id="PTHR12409">
    <property type="entry name" value="PREFOLDIN SUBUNIT 3"/>
    <property type="match status" value="1"/>
</dbReference>
<dbReference type="Proteomes" id="UP001152964">
    <property type="component" value="Chromosome 7"/>
</dbReference>
<keyword evidence="4" id="KW-1185">Reference proteome</keyword>
<keyword evidence="2" id="KW-0143">Chaperone</keyword>
<proteinExistence type="inferred from homology"/>
<name>A0ABN8VW98_SACEU</name>